<organism evidence="1 2">
    <name type="scientific">Armillaria novae-zelandiae</name>
    <dbReference type="NCBI Taxonomy" id="153914"/>
    <lineage>
        <taxon>Eukaryota</taxon>
        <taxon>Fungi</taxon>
        <taxon>Dikarya</taxon>
        <taxon>Basidiomycota</taxon>
        <taxon>Agaricomycotina</taxon>
        <taxon>Agaricomycetes</taxon>
        <taxon>Agaricomycetidae</taxon>
        <taxon>Agaricales</taxon>
        <taxon>Marasmiineae</taxon>
        <taxon>Physalacriaceae</taxon>
        <taxon>Armillaria</taxon>
    </lineage>
</organism>
<evidence type="ECO:0000313" key="1">
    <source>
        <dbReference type="EMBL" id="KAK0465719.1"/>
    </source>
</evidence>
<name>A0AA39TX09_9AGAR</name>
<keyword evidence="2" id="KW-1185">Reference proteome</keyword>
<dbReference type="Proteomes" id="UP001175227">
    <property type="component" value="Unassembled WGS sequence"/>
</dbReference>
<gene>
    <name evidence="1" type="ORF">IW261DRAFT_1522857</name>
</gene>
<dbReference type="EMBL" id="JAUEPR010000091">
    <property type="protein sequence ID" value="KAK0465719.1"/>
    <property type="molecule type" value="Genomic_DNA"/>
</dbReference>
<protein>
    <submittedName>
        <fullName evidence="1">Uncharacterized protein</fullName>
    </submittedName>
</protein>
<sequence>MTRCPACAGVQDCLGPWMTRYAGRQRDGGIRIERWLSYSLGNEVCAVTSYSVTEQHGPGGRSRREKRCTLVQSIGRAALPLCRHRMERQSWWSRKSLRRGWVGGSSSTKLYRCSPLLVMENWGEGLLRYGFAIMVFRSWDLRRLNSISSPGRRSHGICLCGAFRFDPNHRYESLCHPLAPLVGQHQRCSYHVPRSRFMERPAQQCNSFVDHILNLVNWYLLSIHKLMATPRRLYRQVSPPLCSSAAAQ</sequence>
<proteinExistence type="predicted"/>
<reference evidence="1" key="1">
    <citation type="submission" date="2023-06" db="EMBL/GenBank/DDBJ databases">
        <authorList>
            <consortium name="Lawrence Berkeley National Laboratory"/>
            <person name="Ahrendt S."/>
            <person name="Sahu N."/>
            <person name="Indic B."/>
            <person name="Wong-Bajracharya J."/>
            <person name="Merenyi Z."/>
            <person name="Ke H.-M."/>
            <person name="Monk M."/>
            <person name="Kocsube S."/>
            <person name="Drula E."/>
            <person name="Lipzen A."/>
            <person name="Balint B."/>
            <person name="Henrissat B."/>
            <person name="Andreopoulos B."/>
            <person name="Martin F.M."/>
            <person name="Harder C.B."/>
            <person name="Rigling D."/>
            <person name="Ford K.L."/>
            <person name="Foster G.D."/>
            <person name="Pangilinan J."/>
            <person name="Papanicolaou A."/>
            <person name="Barry K."/>
            <person name="LaButti K."/>
            <person name="Viragh M."/>
            <person name="Koriabine M."/>
            <person name="Yan M."/>
            <person name="Riley R."/>
            <person name="Champramary S."/>
            <person name="Plett K.L."/>
            <person name="Tsai I.J."/>
            <person name="Slot J."/>
            <person name="Sipos G."/>
            <person name="Plett J."/>
            <person name="Nagy L.G."/>
            <person name="Grigoriev I.V."/>
        </authorList>
    </citation>
    <scope>NUCLEOTIDE SEQUENCE</scope>
    <source>
        <strain evidence="1">ICMP 16352</strain>
    </source>
</reference>
<comment type="caution">
    <text evidence="1">The sequence shown here is derived from an EMBL/GenBank/DDBJ whole genome shotgun (WGS) entry which is preliminary data.</text>
</comment>
<accession>A0AA39TX09</accession>
<dbReference type="AlphaFoldDB" id="A0AA39TX09"/>
<evidence type="ECO:0000313" key="2">
    <source>
        <dbReference type="Proteomes" id="UP001175227"/>
    </source>
</evidence>